<keyword evidence="2" id="KW-1133">Transmembrane helix</keyword>
<reference evidence="4 5" key="1">
    <citation type="submission" date="2019-03" db="EMBL/GenBank/DDBJ databases">
        <authorList>
            <person name="Gaulin E."/>
            <person name="Dumas B."/>
        </authorList>
    </citation>
    <scope>NUCLEOTIDE SEQUENCE [LARGE SCALE GENOMIC DNA]</scope>
    <source>
        <strain evidence="4">CBS 568.67</strain>
    </source>
</reference>
<protein>
    <submittedName>
        <fullName evidence="4">Aste57867_10350 protein</fullName>
    </submittedName>
</protein>
<proteinExistence type="predicted"/>
<dbReference type="EMBL" id="CAADRA010005220">
    <property type="protein sequence ID" value="VFT87224.1"/>
    <property type="molecule type" value="Genomic_DNA"/>
</dbReference>
<feature type="region of interest" description="Disordered" evidence="1">
    <location>
        <begin position="185"/>
        <end position="218"/>
    </location>
</feature>
<evidence type="ECO:0000256" key="1">
    <source>
        <dbReference type="SAM" id="MobiDB-lite"/>
    </source>
</evidence>
<evidence type="ECO:0000313" key="5">
    <source>
        <dbReference type="Proteomes" id="UP000332933"/>
    </source>
</evidence>
<feature type="compositionally biased region" description="Basic and acidic residues" evidence="1">
    <location>
        <begin position="196"/>
        <end position="212"/>
    </location>
</feature>
<sequence>MLHDFRPQSHVRMNDDEKATAISRELPYVIRAMSKGIDPKEKIKMDGPAEKAIAQKHIEIGRTRGLLWGACGGVVGLGVWRGMRSQSKLFGAFLAGSGVVVGGVYGLLSIREEFFVDILSLPDDQSAFAKKARATIEKEMPQSIILQEAYRRMGNLSANSDLMQSAKSAWEDAKEKKVEVVRQSPWDDAASATRDVSTRPRHAESELERTDVDDAPVVKKPSKNVFGFATPAATTDEKAAVAQVKPTTWDEIRSRGAASRN</sequence>
<accession>A0A485KQN6</accession>
<reference evidence="3" key="2">
    <citation type="submission" date="2019-06" db="EMBL/GenBank/DDBJ databases">
        <title>Genomics analysis of Aphanomyces spp. identifies a new class of oomycete effector associated with host adaptation.</title>
        <authorList>
            <person name="Gaulin E."/>
        </authorList>
    </citation>
    <scope>NUCLEOTIDE SEQUENCE</scope>
    <source>
        <strain evidence="3">CBS 578.67</strain>
    </source>
</reference>
<dbReference type="Proteomes" id="UP000332933">
    <property type="component" value="Unassembled WGS sequence"/>
</dbReference>
<keyword evidence="5" id="KW-1185">Reference proteome</keyword>
<dbReference type="OrthoDB" id="70132at2759"/>
<evidence type="ECO:0000256" key="2">
    <source>
        <dbReference type="SAM" id="Phobius"/>
    </source>
</evidence>
<feature type="region of interest" description="Disordered" evidence="1">
    <location>
        <begin position="236"/>
        <end position="261"/>
    </location>
</feature>
<keyword evidence="2" id="KW-0812">Transmembrane</keyword>
<name>A0A485KQN6_9STRA</name>
<keyword evidence="2" id="KW-0472">Membrane</keyword>
<gene>
    <name evidence="4" type="primary">Aste57867_10350</name>
    <name evidence="3" type="ORF">As57867_010310</name>
    <name evidence="4" type="ORF">ASTE57867_10350</name>
</gene>
<feature type="transmembrane region" description="Helical" evidence="2">
    <location>
        <begin position="89"/>
        <end position="108"/>
    </location>
</feature>
<evidence type="ECO:0000313" key="3">
    <source>
        <dbReference type="EMBL" id="KAF0699077.1"/>
    </source>
</evidence>
<evidence type="ECO:0000313" key="4">
    <source>
        <dbReference type="EMBL" id="VFT87224.1"/>
    </source>
</evidence>
<dbReference type="AlphaFoldDB" id="A0A485KQN6"/>
<dbReference type="EMBL" id="VJMH01005199">
    <property type="protein sequence ID" value="KAF0699077.1"/>
    <property type="molecule type" value="Genomic_DNA"/>
</dbReference>
<organism evidence="4 5">
    <name type="scientific">Aphanomyces stellatus</name>
    <dbReference type="NCBI Taxonomy" id="120398"/>
    <lineage>
        <taxon>Eukaryota</taxon>
        <taxon>Sar</taxon>
        <taxon>Stramenopiles</taxon>
        <taxon>Oomycota</taxon>
        <taxon>Saprolegniomycetes</taxon>
        <taxon>Saprolegniales</taxon>
        <taxon>Verrucalvaceae</taxon>
        <taxon>Aphanomyces</taxon>
    </lineage>
</organism>